<dbReference type="Gene3D" id="3.40.470.10">
    <property type="entry name" value="Uracil-DNA glycosylase-like domain"/>
    <property type="match status" value="1"/>
</dbReference>
<keyword evidence="6" id="KW-0479">Metal-binding</keyword>
<gene>
    <name evidence="14" type="ORF">DXC40_07575</name>
    <name evidence="13" type="ORF">ERS852551_00665</name>
</gene>
<evidence type="ECO:0000256" key="9">
    <source>
        <dbReference type="ARBA" id="ARBA00023004"/>
    </source>
</evidence>
<evidence type="ECO:0000256" key="4">
    <source>
        <dbReference type="ARBA" id="ARBA00019403"/>
    </source>
</evidence>
<keyword evidence="10" id="KW-0411">Iron-sulfur</keyword>
<dbReference type="Proteomes" id="UP000260828">
    <property type="component" value="Unassembled WGS sequence"/>
</dbReference>
<dbReference type="Pfam" id="PF03167">
    <property type="entry name" value="UDG"/>
    <property type="match status" value="1"/>
</dbReference>
<dbReference type="NCBIfam" id="TIGR00758">
    <property type="entry name" value="UDG_fam4"/>
    <property type="match status" value="1"/>
</dbReference>
<evidence type="ECO:0000256" key="5">
    <source>
        <dbReference type="ARBA" id="ARBA00022485"/>
    </source>
</evidence>
<evidence type="ECO:0000256" key="2">
    <source>
        <dbReference type="ARBA" id="ARBA00006521"/>
    </source>
</evidence>
<evidence type="ECO:0000256" key="3">
    <source>
        <dbReference type="ARBA" id="ARBA00012030"/>
    </source>
</evidence>
<dbReference type="PANTHER" id="PTHR33693:SF1">
    <property type="entry name" value="TYPE-4 URACIL-DNA GLYCOSYLASE"/>
    <property type="match status" value="1"/>
</dbReference>
<dbReference type="GO" id="GO:0004844">
    <property type="term" value="F:uracil DNA N-glycosylase activity"/>
    <property type="evidence" value="ECO:0007669"/>
    <property type="project" value="UniProtKB-EC"/>
</dbReference>
<dbReference type="EMBL" id="CZBE01000003">
    <property type="protein sequence ID" value="CUP39224.1"/>
    <property type="molecule type" value="Genomic_DNA"/>
</dbReference>
<reference evidence="14 16" key="2">
    <citation type="submission" date="2018-08" db="EMBL/GenBank/DDBJ databases">
        <title>A genome reference for cultivated species of the human gut microbiota.</title>
        <authorList>
            <person name="Zou Y."/>
            <person name="Xue W."/>
            <person name="Luo G."/>
        </authorList>
    </citation>
    <scope>NUCLEOTIDE SEQUENCE [LARGE SCALE GENOMIC DNA]</scope>
    <source>
        <strain evidence="14 16">TF05-12AC</strain>
    </source>
</reference>
<feature type="domain" description="Uracil-DNA glycosylase-like" evidence="12">
    <location>
        <begin position="29"/>
        <end position="176"/>
    </location>
</feature>
<dbReference type="InterPro" id="IPR036895">
    <property type="entry name" value="Uracil-DNA_glycosylase-like_sf"/>
</dbReference>
<evidence type="ECO:0000256" key="7">
    <source>
        <dbReference type="ARBA" id="ARBA00022763"/>
    </source>
</evidence>
<evidence type="ECO:0000313" key="15">
    <source>
        <dbReference type="Proteomes" id="UP000095765"/>
    </source>
</evidence>
<dbReference type="OrthoDB" id="5290748at2"/>
<dbReference type="SMART" id="SM00987">
    <property type="entry name" value="UreE_C"/>
    <property type="match status" value="1"/>
</dbReference>
<protein>
    <recommendedName>
        <fullName evidence="4">Type-4 uracil-DNA glycosylase</fullName>
        <ecNumber evidence="3">3.2.2.27</ecNumber>
    </recommendedName>
</protein>
<evidence type="ECO:0000259" key="12">
    <source>
        <dbReference type="SMART" id="SM00986"/>
    </source>
</evidence>
<dbReference type="EMBL" id="QVME01000003">
    <property type="protein sequence ID" value="RGE68199.1"/>
    <property type="molecule type" value="Genomic_DNA"/>
</dbReference>
<accession>A0A174MS42</accession>
<dbReference type="RefSeq" id="WP_055244126.1">
    <property type="nucleotide sequence ID" value="NZ_CABIWA010000006.1"/>
</dbReference>
<organism evidence="13 15">
    <name type="scientific">Anaerotruncus colihominis</name>
    <dbReference type="NCBI Taxonomy" id="169435"/>
    <lineage>
        <taxon>Bacteria</taxon>
        <taxon>Bacillati</taxon>
        <taxon>Bacillota</taxon>
        <taxon>Clostridia</taxon>
        <taxon>Eubacteriales</taxon>
        <taxon>Oscillospiraceae</taxon>
        <taxon>Anaerotruncus</taxon>
    </lineage>
</organism>
<dbReference type="InterPro" id="IPR005273">
    <property type="entry name" value="Ura-DNA_glyco_family4"/>
</dbReference>
<dbReference type="SUPFAM" id="SSF52141">
    <property type="entry name" value="Uracil-DNA glycosylase-like"/>
    <property type="match status" value="1"/>
</dbReference>
<name>A0A174MS42_9FIRM</name>
<comment type="catalytic activity">
    <reaction evidence="1">
        <text>Hydrolyzes single-stranded DNA or mismatched double-stranded DNA and polynucleotides, releasing free uracil.</text>
        <dbReference type="EC" id="3.2.2.27"/>
    </reaction>
</comment>
<evidence type="ECO:0000256" key="11">
    <source>
        <dbReference type="ARBA" id="ARBA00023204"/>
    </source>
</evidence>
<dbReference type="InterPro" id="IPR051536">
    <property type="entry name" value="UDG_Type-4/5"/>
</dbReference>
<keyword evidence="9" id="KW-0408">Iron</keyword>
<dbReference type="InterPro" id="IPR005122">
    <property type="entry name" value="Uracil-DNA_glycosylase-like"/>
</dbReference>
<dbReference type="EC" id="3.2.2.27" evidence="3"/>
<evidence type="ECO:0000313" key="14">
    <source>
        <dbReference type="EMBL" id="RGE68199.1"/>
    </source>
</evidence>
<proteinExistence type="inferred from homology"/>
<dbReference type="Proteomes" id="UP000095765">
    <property type="component" value="Unassembled WGS sequence"/>
</dbReference>
<sequence length="188" mass="20976">MYESFQALQSTALACQGCKLCQTRHSVVFGAGSQHAKIMFIGEGPGENEDLQGEPFVGRAGQLLDKILTHVGLSRQNDVYITNMVKCRPPKNRDPERDEVEACMPYLRAQIEFIRPKIIVCLGRVAACALIDPNFKVTRQHGEFFDKDGLMMMGTFHPAALLRNPVNKPGALDDFINLRARLDSLPLF</sequence>
<comment type="similarity">
    <text evidence="2">Belongs to the uracil-DNA glycosylase (UDG) superfamily. Type 4 (UDGa) family.</text>
</comment>
<keyword evidence="5" id="KW-0004">4Fe-4S</keyword>
<dbReference type="PANTHER" id="PTHR33693">
    <property type="entry name" value="TYPE-5 URACIL-DNA GLYCOSYLASE"/>
    <property type="match status" value="1"/>
</dbReference>
<evidence type="ECO:0000313" key="13">
    <source>
        <dbReference type="EMBL" id="CUP39224.1"/>
    </source>
</evidence>
<evidence type="ECO:0000256" key="6">
    <source>
        <dbReference type="ARBA" id="ARBA00022723"/>
    </source>
</evidence>
<dbReference type="GO" id="GO:0051539">
    <property type="term" value="F:4 iron, 4 sulfur cluster binding"/>
    <property type="evidence" value="ECO:0007669"/>
    <property type="project" value="UniProtKB-KW"/>
</dbReference>
<keyword evidence="8" id="KW-0378">Hydrolase</keyword>
<dbReference type="GO" id="GO:0046872">
    <property type="term" value="F:metal ion binding"/>
    <property type="evidence" value="ECO:0007669"/>
    <property type="project" value="UniProtKB-KW"/>
</dbReference>
<dbReference type="CDD" id="cd10030">
    <property type="entry name" value="UDG-F4_TTUDGA_SPO1dp_like"/>
    <property type="match status" value="1"/>
</dbReference>
<dbReference type="AlphaFoldDB" id="A0A174MS42"/>
<keyword evidence="7" id="KW-0227">DNA damage</keyword>
<evidence type="ECO:0000256" key="10">
    <source>
        <dbReference type="ARBA" id="ARBA00023014"/>
    </source>
</evidence>
<reference evidence="13 15" key="1">
    <citation type="submission" date="2015-09" db="EMBL/GenBank/DDBJ databases">
        <authorList>
            <consortium name="Pathogen Informatics"/>
        </authorList>
    </citation>
    <scope>NUCLEOTIDE SEQUENCE [LARGE SCALE GENOMIC DNA]</scope>
    <source>
        <strain evidence="13 15">2789STDY5834939</strain>
    </source>
</reference>
<evidence type="ECO:0000256" key="8">
    <source>
        <dbReference type="ARBA" id="ARBA00022801"/>
    </source>
</evidence>
<evidence type="ECO:0000313" key="16">
    <source>
        <dbReference type="Proteomes" id="UP000260828"/>
    </source>
</evidence>
<dbReference type="SMART" id="SM00986">
    <property type="entry name" value="UDG"/>
    <property type="match status" value="1"/>
</dbReference>
<evidence type="ECO:0000256" key="1">
    <source>
        <dbReference type="ARBA" id="ARBA00001400"/>
    </source>
</evidence>
<dbReference type="GO" id="GO:0006281">
    <property type="term" value="P:DNA repair"/>
    <property type="evidence" value="ECO:0007669"/>
    <property type="project" value="UniProtKB-KW"/>
</dbReference>
<keyword evidence="11" id="KW-0234">DNA repair</keyword>